<dbReference type="PROSITE" id="PS51257">
    <property type="entry name" value="PROKAR_LIPOPROTEIN"/>
    <property type="match status" value="1"/>
</dbReference>
<dbReference type="OrthoDB" id="660167at2"/>
<dbReference type="STRING" id="563176.SAMN04488090_0333"/>
<dbReference type="Gene3D" id="2.60.40.10">
    <property type="entry name" value="Immunoglobulins"/>
    <property type="match status" value="2"/>
</dbReference>
<evidence type="ECO:0000256" key="1">
    <source>
        <dbReference type="SAM" id="SignalP"/>
    </source>
</evidence>
<gene>
    <name evidence="2" type="ORF">SAMN04488090_0333</name>
</gene>
<dbReference type="InterPro" id="IPR014756">
    <property type="entry name" value="Ig_E-set"/>
</dbReference>
<evidence type="ECO:0008006" key="4">
    <source>
        <dbReference type="Google" id="ProtNLM"/>
    </source>
</evidence>
<dbReference type="Proteomes" id="UP000198901">
    <property type="component" value="Unassembled WGS sequence"/>
</dbReference>
<feature type="chain" id="PRO_5011512547" description="IPT/TIG domain-containing protein" evidence="1">
    <location>
        <begin position="22"/>
        <end position="225"/>
    </location>
</feature>
<accession>A0A1G9I5M5</accession>
<reference evidence="2 3" key="1">
    <citation type="submission" date="2016-10" db="EMBL/GenBank/DDBJ databases">
        <authorList>
            <person name="de Groot N.N."/>
        </authorList>
    </citation>
    <scope>NUCLEOTIDE SEQUENCE [LARGE SCALE GENOMIC DNA]</scope>
    <source>
        <strain evidence="2 3">DSM 21668</strain>
    </source>
</reference>
<proteinExistence type="predicted"/>
<organism evidence="2 3">
    <name type="scientific">Siphonobacter aquaeclarae</name>
    <dbReference type="NCBI Taxonomy" id="563176"/>
    <lineage>
        <taxon>Bacteria</taxon>
        <taxon>Pseudomonadati</taxon>
        <taxon>Bacteroidota</taxon>
        <taxon>Cytophagia</taxon>
        <taxon>Cytophagales</taxon>
        <taxon>Cytophagaceae</taxon>
        <taxon>Siphonobacter</taxon>
    </lineage>
</organism>
<sequence>MKKIKHTRMCSLLIGCTSAFLILLSACEKEKVAPPVISEIRNYAASPADTVLQTLAVDQWVVVLGRNLGDVSQVYFGTRPATLNHTLLTDQSIVVKVPAIPFDSVATNKLNTVTVVNSSGSASYTINITGPPMITRVRNYAAPPDDTVLNTISPSQKISIIGYNLKKATAITFQGVEADLTGAVYTDSSVVVKVPDSFAGADPALANKITYTTSIGTATFSIRIF</sequence>
<dbReference type="InterPro" id="IPR013783">
    <property type="entry name" value="Ig-like_fold"/>
</dbReference>
<name>A0A1G9I5M5_9BACT</name>
<protein>
    <recommendedName>
        <fullName evidence="4">IPT/TIG domain-containing protein</fullName>
    </recommendedName>
</protein>
<keyword evidence="1" id="KW-0732">Signal</keyword>
<evidence type="ECO:0000313" key="2">
    <source>
        <dbReference type="EMBL" id="SDL20113.1"/>
    </source>
</evidence>
<dbReference type="AlphaFoldDB" id="A0A1G9I5M5"/>
<dbReference type="SUPFAM" id="SSF81296">
    <property type="entry name" value="E set domains"/>
    <property type="match status" value="1"/>
</dbReference>
<dbReference type="RefSeq" id="WP_093196862.1">
    <property type="nucleotide sequence ID" value="NZ_FNGS01000001.1"/>
</dbReference>
<keyword evidence="3" id="KW-1185">Reference proteome</keyword>
<evidence type="ECO:0000313" key="3">
    <source>
        <dbReference type="Proteomes" id="UP000198901"/>
    </source>
</evidence>
<dbReference type="EMBL" id="FNGS01000001">
    <property type="protein sequence ID" value="SDL20113.1"/>
    <property type="molecule type" value="Genomic_DNA"/>
</dbReference>
<feature type="signal peptide" evidence="1">
    <location>
        <begin position="1"/>
        <end position="21"/>
    </location>
</feature>